<evidence type="ECO:0000313" key="2">
    <source>
        <dbReference type="EMBL" id="SKC50772.1"/>
    </source>
</evidence>
<evidence type="ECO:0000313" key="3">
    <source>
        <dbReference type="Proteomes" id="UP000190285"/>
    </source>
</evidence>
<organism evidence="2 3">
    <name type="scientific">Maledivibacter halophilus</name>
    <dbReference type="NCBI Taxonomy" id="36842"/>
    <lineage>
        <taxon>Bacteria</taxon>
        <taxon>Bacillati</taxon>
        <taxon>Bacillota</taxon>
        <taxon>Clostridia</taxon>
        <taxon>Peptostreptococcales</taxon>
        <taxon>Caminicellaceae</taxon>
        <taxon>Maledivibacter</taxon>
    </lineage>
</organism>
<dbReference type="RefSeq" id="WP_244282011.1">
    <property type="nucleotide sequence ID" value="NZ_FUZT01000002.1"/>
</dbReference>
<gene>
    <name evidence="2" type="ORF">SAMN02194393_01184</name>
</gene>
<evidence type="ECO:0000259" key="1">
    <source>
        <dbReference type="Pfam" id="PF14343"/>
    </source>
</evidence>
<name>A0A1T5JHU9_9FIRM</name>
<keyword evidence="3" id="KW-1185">Reference proteome</keyword>
<sequence length="166" mass="19213">MENNMNNNMKKPNDSFKRFFNIKSLMILLVVILVLISGTMAIKHFTNDEEKVEFQVLSGKEIPQKLNEILPRYQTLERALACKVNGEIYVVVTRGEKPTGGYSVDIDKIEKMKDEEDKFKLIVYAKFTDPKPGDVVTQAVTYPYVVAKTNLKELPYRIELKTRYEE</sequence>
<dbReference type="AlphaFoldDB" id="A0A1T5JHU9"/>
<feature type="domain" description="PrcB C-terminal" evidence="1">
    <location>
        <begin position="88"/>
        <end position="149"/>
    </location>
</feature>
<proteinExistence type="predicted"/>
<protein>
    <submittedName>
        <fullName evidence="2">PrcB C-terminal</fullName>
    </submittedName>
</protein>
<dbReference type="Proteomes" id="UP000190285">
    <property type="component" value="Unassembled WGS sequence"/>
</dbReference>
<dbReference type="STRING" id="36842.SAMN02194393_01184"/>
<dbReference type="Pfam" id="PF14343">
    <property type="entry name" value="PrcB_C"/>
    <property type="match status" value="1"/>
</dbReference>
<dbReference type="InterPro" id="IPR025748">
    <property type="entry name" value="PrcB_C_dom"/>
</dbReference>
<reference evidence="2 3" key="1">
    <citation type="submission" date="2017-02" db="EMBL/GenBank/DDBJ databases">
        <authorList>
            <person name="Peterson S.W."/>
        </authorList>
    </citation>
    <scope>NUCLEOTIDE SEQUENCE [LARGE SCALE GENOMIC DNA]</scope>
    <source>
        <strain evidence="2 3">M1</strain>
    </source>
</reference>
<dbReference type="EMBL" id="FUZT01000002">
    <property type="protein sequence ID" value="SKC50772.1"/>
    <property type="molecule type" value="Genomic_DNA"/>
</dbReference>
<accession>A0A1T5JHU9</accession>